<dbReference type="AlphaFoldDB" id="A0A193QHL6"/>
<dbReference type="Proteomes" id="UP000245838">
    <property type="component" value="Chromosome sggmmb4_Chromosome"/>
</dbReference>
<name>A0A193QHL6_SODGM</name>
<keyword evidence="1" id="KW-0472">Membrane</keyword>
<evidence type="ECO:0000313" key="2">
    <source>
        <dbReference type="EMBL" id="CRL44618.1"/>
    </source>
</evidence>
<keyword evidence="1" id="KW-0812">Transmembrane</keyword>
<keyword evidence="1" id="KW-1133">Transmembrane helix</keyword>
<accession>A0A193QHL6</accession>
<dbReference type="EMBL" id="LN854557">
    <property type="protein sequence ID" value="CRL44618.1"/>
    <property type="molecule type" value="Genomic_DNA"/>
</dbReference>
<proteinExistence type="predicted"/>
<feature type="transmembrane region" description="Helical" evidence="1">
    <location>
        <begin position="83"/>
        <end position="101"/>
    </location>
</feature>
<feature type="transmembrane region" description="Helical" evidence="1">
    <location>
        <begin position="52"/>
        <end position="77"/>
    </location>
</feature>
<protein>
    <submittedName>
        <fullName evidence="2">Uncharacterized protein</fullName>
    </submittedName>
</protein>
<sequence length="131" mass="14397">MDIRRQTVNNACHVRHVALTDGFKQSLRRKWPIARIAFDMGQLILAIQIKRFALLILAGDQATLGIIVVEFIVMTRVSEQGEIAKGIVIIAVALLILNYPADTVSFDGVGSPECVIPVSRLGAPRYPDTDN</sequence>
<gene>
    <name evidence="2" type="ORF">SGGMMB4_01815</name>
</gene>
<reference evidence="2 3" key="1">
    <citation type="submission" date="2015-05" db="EMBL/GenBank/DDBJ databases">
        <authorList>
            <person name="Goodhead I."/>
        </authorList>
    </citation>
    <scope>NUCLEOTIDE SEQUENCE [LARGE SCALE GENOMIC DNA]</scope>
    <source>
        <strain evidence="3">morsitans</strain>
    </source>
</reference>
<evidence type="ECO:0000256" key="1">
    <source>
        <dbReference type="SAM" id="Phobius"/>
    </source>
</evidence>
<evidence type="ECO:0000313" key="3">
    <source>
        <dbReference type="Proteomes" id="UP000245838"/>
    </source>
</evidence>
<organism evidence="2 3">
    <name type="scientific">Sodalis glossinidius (strain morsitans)</name>
    <dbReference type="NCBI Taxonomy" id="343509"/>
    <lineage>
        <taxon>Bacteria</taxon>
        <taxon>Pseudomonadati</taxon>
        <taxon>Pseudomonadota</taxon>
        <taxon>Gammaproteobacteria</taxon>
        <taxon>Enterobacterales</taxon>
        <taxon>Bruguierivoracaceae</taxon>
        <taxon>Sodalis</taxon>
    </lineage>
</organism>